<keyword evidence="3" id="KW-0175">Coiled coil</keyword>
<dbReference type="GO" id="GO:0009424">
    <property type="term" value="C:bacterial-type flagellum hook"/>
    <property type="evidence" value="ECO:0007669"/>
    <property type="project" value="UniProtKB-UniRule"/>
</dbReference>
<reference evidence="9" key="1">
    <citation type="submission" date="2016-08" db="EMBL/GenBank/DDBJ databases">
        <authorList>
            <person name="Varghese N."/>
            <person name="Submissions Spin"/>
        </authorList>
    </citation>
    <scope>NUCLEOTIDE SEQUENCE [LARGE SCALE GENOMIC DNA]</scope>
    <source>
        <strain evidence="9">R-53144</strain>
    </source>
</reference>
<evidence type="ECO:0000256" key="4">
    <source>
        <dbReference type="ARBA" id="ARBA00023143"/>
    </source>
</evidence>
<evidence type="ECO:0000256" key="3">
    <source>
        <dbReference type="ARBA" id="ARBA00023054"/>
    </source>
</evidence>
<dbReference type="GO" id="GO:0071973">
    <property type="term" value="P:bacterial-type flagellum-dependent cell motility"/>
    <property type="evidence" value="ECO:0007669"/>
    <property type="project" value="TreeGrafter"/>
</dbReference>
<keyword evidence="9" id="KW-1185">Reference proteome</keyword>
<dbReference type="OrthoDB" id="5980200at2"/>
<comment type="similarity">
    <text evidence="1 5">Belongs to the FliD family.</text>
</comment>
<evidence type="ECO:0000256" key="2">
    <source>
        <dbReference type="ARBA" id="ARBA00011255"/>
    </source>
</evidence>
<dbReference type="InterPro" id="IPR040026">
    <property type="entry name" value="FliD"/>
</dbReference>
<dbReference type="InterPro" id="IPR010809">
    <property type="entry name" value="FliD_C"/>
</dbReference>
<evidence type="ECO:0000259" key="6">
    <source>
        <dbReference type="Pfam" id="PF02465"/>
    </source>
</evidence>
<dbReference type="Proteomes" id="UP000199698">
    <property type="component" value="Unassembled WGS sequence"/>
</dbReference>
<keyword evidence="5" id="KW-0964">Secreted</keyword>
<gene>
    <name evidence="8" type="ORF">GA0061080_10108</name>
</gene>
<dbReference type="Pfam" id="PF02465">
    <property type="entry name" value="FliD_N"/>
    <property type="match status" value="1"/>
</dbReference>
<dbReference type="InterPro" id="IPR003481">
    <property type="entry name" value="FliD_N"/>
</dbReference>
<dbReference type="PANTHER" id="PTHR30288:SF0">
    <property type="entry name" value="FLAGELLAR HOOK-ASSOCIATED PROTEIN 2"/>
    <property type="match status" value="1"/>
</dbReference>
<protein>
    <recommendedName>
        <fullName evidence="5">Flagellar hook-associated protein 2</fullName>
        <shortName evidence="5">HAP2</shortName>
    </recommendedName>
    <alternativeName>
        <fullName evidence="5">Flagellar cap protein</fullName>
    </alternativeName>
</protein>
<dbReference type="GO" id="GO:0009421">
    <property type="term" value="C:bacterial-type flagellum filament cap"/>
    <property type="evidence" value="ECO:0007669"/>
    <property type="project" value="InterPro"/>
</dbReference>
<dbReference type="Pfam" id="PF07195">
    <property type="entry name" value="FliD_C"/>
    <property type="match status" value="1"/>
</dbReference>
<organism evidence="8 9">
    <name type="scientific">Gilliamella intestini</name>
    <dbReference type="NCBI Taxonomy" id="1798183"/>
    <lineage>
        <taxon>Bacteria</taxon>
        <taxon>Pseudomonadati</taxon>
        <taxon>Pseudomonadota</taxon>
        <taxon>Gammaproteobacteria</taxon>
        <taxon>Orbales</taxon>
        <taxon>Orbaceae</taxon>
        <taxon>Gilliamella</taxon>
    </lineage>
</organism>
<sequence>MAINALGIGSGIDLGEILNQLEAAEKTRLAPITTQQKAINAKISGFGKLKSALTTFNTATAKLQKKELFQSRTATGNNDYFSVKVSSKAALGNYAVTVDQLATSHGVATSAINDKATQLGNDNETRTITIEQANGDKLNVTLSKDETSLEAIANAINNAQFVDENGKTSPSTMNAAVVRSGDGRYQLSITSKETGELQSITSISSDDEKLNEIIGFDINQPNNSHMTEVSKAQDAKFSFNGIAITSSSNTVKDVVAGVDITLKATTTTSQNLAITADDEKAEEAIKEWVEAFNQLQSTISTLTQFTADEKNSKELNSSNGPLVGDATLRNIDQSIRSIFAKGQSGEFSVLAQIGVNMNKDGQLTINENQLKKALTENSDAVATLFTGDGKNTGIANEVFAKVSGFIDSDGMIDSATNGLNTTLKSLDKRHDQVSNSIEQTIDRYRTQFTKLDILINSLDSMSNYLTTQFDMMANLKK</sequence>
<accession>A0A1C4ABX9</accession>
<dbReference type="GO" id="GO:0007155">
    <property type="term" value="P:cell adhesion"/>
    <property type="evidence" value="ECO:0007669"/>
    <property type="project" value="InterPro"/>
</dbReference>
<dbReference type="PANTHER" id="PTHR30288">
    <property type="entry name" value="FLAGELLAR CAP/ASSEMBLY PROTEIN FLID"/>
    <property type="match status" value="1"/>
</dbReference>
<keyword evidence="4 5" id="KW-0975">Bacterial flagellum</keyword>
<proteinExistence type="inferred from homology"/>
<evidence type="ECO:0000313" key="9">
    <source>
        <dbReference type="Proteomes" id="UP000199698"/>
    </source>
</evidence>
<evidence type="ECO:0000256" key="1">
    <source>
        <dbReference type="ARBA" id="ARBA00009764"/>
    </source>
</evidence>
<dbReference type="GO" id="GO:0005576">
    <property type="term" value="C:extracellular region"/>
    <property type="evidence" value="ECO:0007669"/>
    <property type="project" value="UniProtKB-SubCell"/>
</dbReference>
<keyword evidence="8" id="KW-0966">Cell projection</keyword>
<name>A0A1C4ABX9_9GAMM</name>
<dbReference type="STRING" id="1798183.GA0061080_10108"/>
<dbReference type="NCBIfam" id="NF005955">
    <property type="entry name" value="PRK08032.1"/>
    <property type="match status" value="1"/>
</dbReference>
<evidence type="ECO:0000313" key="8">
    <source>
        <dbReference type="EMBL" id="SCB92040.1"/>
    </source>
</evidence>
<dbReference type="AlphaFoldDB" id="A0A1C4ABX9"/>
<comment type="subunit">
    <text evidence="2 5">Homopentamer.</text>
</comment>
<feature type="domain" description="Flagellar hook-associated protein 2 C-terminal" evidence="7">
    <location>
        <begin position="232"/>
        <end position="459"/>
    </location>
</feature>
<dbReference type="EMBL" id="FMBA01000010">
    <property type="protein sequence ID" value="SCB92040.1"/>
    <property type="molecule type" value="Genomic_DNA"/>
</dbReference>
<feature type="domain" description="Flagellar hook-associated protein 2 N-terminal" evidence="6">
    <location>
        <begin position="10"/>
        <end position="105"/>
    </location>
</feature>
<evidence type="ECO:0000256" key="5">
    <source>
        <dbReference type="RuleBase" id="RU362066"/>
    </source>
</evidence>
<comment type="function">
    <text evidence="5">Required for morphogenesis and for the elongation of the flagellar filament by facilitating polymerization of the flagellin monomers at the tip of growing filament. Forms a capping structure, which prevents flagellin subunits (transported through the central channel of the flagellum) from leaking out without polymerization at the distal end.</text>
</comment>
<evidence type="ECO:0000259" key="7">
    <source>
        <dbReference type="Pfam" id="PF07195"/>
    </source>
</evidence>
<keyword evidence="8" id="KW-0282">Flagellum</keyword>
<keyword evidence="8" id="KW-0969">Cilium</keyword>
<comment type="subcellular location">
    <subcellularLocation>
        <location evidence="5">Secreted</location>
    </subcellularLocation>
    <subcellularLocation>
        <location evidence="5">Bacterial flagellum</location>
    </subcellularLocation>
</comment>
<dbReference type="RefSeq" id="WP_091121479.1">
    <property type="nucleotide sequence ID" value="NZ_FMBA01000010.1"/>
</dbReference>